<dbReference type="Pfam" id="PF22098">
    <property type="entry name" value="DUF6942"/>
    <property type="match status" value="1"/>
</dbReference>
<sequence length="156" mass="18030">MNELWLGACVDEANYVFLLPNRPVLPDPVDIGFLKKPDVSILIDLNGNHWRKIFTIMAKLAAPSYDSWKVFRDKELLTKVGIAFSLDQLRDYRGVVFIVGNTFREGLPVVSSAQEIGEVHTSFVYLPYVWCPYLDYRQFPNILIEALREYILEKKC</sequence>
<protein>
    <submittedName>
        <fullName evidence="1">Uncharacterized protein</fullName>
    </submittedName>
</protein>
<proteinExistence type="predicted"/>
<dbReference type="Proteomes" id="UP000184517">
    <property type="component" value="Unassembled WGS sequence"/>
</dbReference>
<dbReference type="EMBL" id="FQVF01000006">
    <property type="protein sequence ID" value="SHF20838.1"/>
    <property type="molecule type" value="Genomic_DNA"/>
</dbReference>
<evidence type="ECO:0000313" key="2">
    <source>
        <dbReference type="Proteomes" id="UP000184517"/>
    </source>
</evidence>
<dbReference type="STRING" id="1122206.SAMN02745753_01486"/>
<organism evidence="1 2">
    <name type="scientific">Marinomonas polaris DSM 16579</name>
    <dbReference type="NCBI Taxonomy" id="1122206"/>
    <lineage>
        <taxon>Bacteria</taxon>
        <taxon>Pseudomonadati</taxon>
        <taxon>Pseudomonadota</taxon>
        <taxon>Gammaproteobacteria</taxon>
        <taxon>Oceanospirillales</taxon>
        <taxon>Oceanospirillaceae</taxon>
        <taxon>Marinomonas</taxon>
    </lineage>
</organism>
<gene>
    <name evidence="1" type="ORF">SAMN02745753_01486</name>
</gene>
<dbReference type="OrthoDB" id="6077837at2"/>
<evidence type="ECO:0000313" key="1">
    <source>
        <dbReference type="EMBL" id="SHF20838.1"/>
    </source>
</evidence>
<reference evidence="2" key="1">
    <citation type="submission" date="2016-11" db="EMBL/GenBank/DDBJ databases">
        <authorList>
            <person name="Varghese N."/>
            <person name="Submissions S."/>
        </authorList>
    </citation>
    <scope>NUCLEOTIDE SEQUENCE [LARGE SCALE GENOMIC DNA]</scope>
    <source>
        <strain evidence="2">DSM 16579</strain>
    </source>
</reference>
<dbReference type="RefSeq" id="WP_072839085.1">
    <property type="nucleotide sequence ID" value="NZ_FQVF01000006.1"/>
</dbReference>
<dbReference type="InterPro" id="IPR054222">
    <property type="entry name" value="DUF6942"/>
</dbReference>
<dbReference type="AlphaFoldDB" id="A0A1M4ZS52"/>
<keyword evidence="2" id="KW-1185">Reference proteome</keyword>
<accession>A0A1M4ZS52</accession>
<name>A0A1M4ZS52_9GAMM</name>